<protein>
    <submittedName>
        <fullName evidence="1">Uncharacterized protein</fullName>
    </submittedName>
</protein>
<dbReference type="EMBL" id="JAGFNK010000160">
    <property type="protein sequence ID" value="KAI9463047.1"/>
    <property type="molecule type" value="Genomic_DNA"/>
</dbReference>
<accession>A0ACC0U5U8</accession>
<organism evidence="1 2">
    <name type="scientific">Russula earlei</name>
    <dbReference type="NCBI Taxonomy" id="71964"/>
    <lineage>
        <taxon>Eukaryota</taxon>
        <taxon>Fungi</taxon>
        <taxon>Dikarya</taxon>
        <taxon>Basidiomycota</taxon>
        <taxon>Agaricomycotina</taxon>
        <taxon>Agaricomycetes</taxon>
        <taxon>Russulales</taxon>
        <taxon>Russulaceae</taxon>
        <taxon>Russula</taxon>
    </lineage>
</organism>
<sequence length="670" mass="72484">MKKTLLLLSLFFVASCAHAQLLSWQFGSPASNGDEVSFAPTYANPHLTASSLVRGNGLLVSGFVRGFSAIDFTLNGAKADAIANNDYFQTGFTVGTGYTASVYNIDAHIRRSSSVAANAYRWMYSLDGTSFTEIGTADVAFTTTTADGDDQVSIIVSNIAALQSLPANTNRYPAFVSLGRYHYYQRDQFWQFGSPAALGSETTYGATFTATNVTTSSLSRGPGIPAATGTSLARGFTAANFMPLNSLKSDAITNGNYYQFTIAASTALQNVPAATTVTFRLYAWGSTTTTGTFAIGRYIAGSTNNSLEIQGSVAIPTPLSLLDFEAVKTPNTIALTWETVNERGGTAQSFDAIGTVTAKNTAGQNEYAYTDKLNNAPVYYRLKMLDKDGSYTYSKVVAVTNGTGKGISVYPNPVVNSCTIEHPAATPNASMVITGVDGRTLMVQPVPGAQATTTISLANLAKGSYWITFSNNVLNSIIILLFITSIQGNAQAKKWDSTYKPASYDLRVAQFRMFPNSKKDIIFLGNSITAGVEWQELLGNPNPAKVFILIGINDVALGIPDSITSANHRRMVQYIKAHSPATKIYLQTLLPVNKDFGKHPAHYNKDEKIIRINENLKQLAKEENVELIDLYTRFLDSNGKLIANYTYDGLHLTAAGYQHWAEVLKEYHAL</sequence>
<gene>
    <name evidence="1" type="ORF">F5148DRAFT_1150313</name>
</gene>
<comment type="caution">
    <text evidence="1">The sequence shown here is derived from an EMBL/GenBank/DDBJ whole genome shotgun (WGS) entry which is preliminary data.</text>
</comment>
<reference evidence="1" key="1">
    <citation type="submission" date="2021-03" db="EMBL/GenBank/DDBJ databases">
        <title>Evolutionary priming and transition to the ectomycorrhizal habit in an iconic lineage of mushroom-forming fungi: is preadaptation a requirement?</title>
        <authorList>
            <consortium name="DOE Joint Genome Institute"/>
            <person name="Looney B.P."/>
            <person name="Miyauchi S."/>
            <person name="Morin E."/>
            <person name="Drula E."/>
            <person name="Courty P.E."/>
            <person name="Chicoki N."/>
            <person name="Fauchery L."/>
            <person name="Kohler A."/>
            <person name="Kuo A."/>
            <person name="LaButti K."/>
            <person name="Pangilinan J."/>
            <person name="Lipzen A."/>
            <person name="Riley R."/>
            <person name="Andreopoulos W."/>
            <person name="He G."/>
            <person name="Johnson J."/>
            <person name="Barry K.W."/>
            <person name="Grigoriev I.V."/>
            <person name="Nagy L."/>
            <person name="Hibbett D."/>
            <person name="Henrissat B."/>
            <person name="Matheny P.B."/>
            <person name="Labbe J."/>
            <person name="Martin A.F."/>
        </authorList>
    </citation>
    <scope>NUCLEOTIDE SEQUENCE</scope>
    <source>
        <strain evidence="1">BPL698</strain>
    </source>
</reference>
<dbReference type="Proteomes" id="UP001207468">
    <property type="component" value="Unassembled WGS sequence"/>
</dbReference>
<evidence type="ECO:0000313" key="2">
    <source>
        <dbReference type="Proteomes" id="UP001207468"/>
    </source>
</evidence>
<proteinExistence type="predicted"/>
<evidence type="ECO:0000313" key="1">
    <source>
        <dbReference type="EMBL" id="KAI9463047.1"/>
    </source>
</evidence>
<keyword evidence="2" id="KW-1185">Reference proteome</keyword>
<name>A0ACC0U5U8_9AGAM</name>